<dbReference type="Proteomes" id="UP000235653">
    <property type="component" value="Unassembled WGS sequence"/>
</dbReference>
<dbReference type="EMBL" id="JQAN02000010">
    <property type="protein sequence ID" value="PPD57892.1"/>
    <property type="molecule type" value="Genomic_DNA"/>
</dbReference>
<dbReference type="RefSeq" id="WP_102330901.1">
    <property type="nucleotide sequence ID" value="NZ_CP058566.2"/>
</dbReference>
<name>A0A2P5P6G5_9CHLR</name>
<comment type="caution">
    <text evidence="1">The sequence shown here is derived from an EMBL/GenBank/DDBJ whole genome shotgun (WGS) entry which is preliminary data.</text>
</comment>
<organism evidence="1 2">
    <name type="scientific">Dehalogenimonas etheniformans</name>
    <dbReference type="NCBI Taxonomy" id="1536648"/>
    <lineage>
        <taxon>Bacteria</taxon>
        <taxon>Bacillati</taxon>
        <taxon>Chloroflexota</taxon>
        <taxon>Dehalococcoidia</taxon>
        <taxon>Dehalococcoidales</taxon>
        <taxon>Dehalococcoidaceae</taxon>
        <taxon>Dehalogenimonas</taxon>
    </lineage>
</organism>
<evidence type="ECO:0000313" key="1">
    <source>
        <dbReference type="EMBL" id="PPD57892.1"/>
    </source>
</evidence>
<proteinExistence type="predicted"/>
<dbReference type="AlphaFoldDB" id="A0A2P5P6G5"/>
<reference evidence="1 2" key="1">
    <citation type="journal article" date="2017" name="ISME J.">
        <title>Grape pomace compost harbors organohalide-respiring Dehalogenimonas species with novel reductive dehalogenase genes.</title>
        <authorList>
            <person name="Yang Y."/>
            <person name="Higgins S.A."/>
            <person name="Yan J."/>
            <person name="Simsir B."/>
            <person name="Chourey K."/>
            <person name="Iyer R."/>
            <person name="Hettich R.L."/>
            <person name="Baldwin B."/>
            <person name="Ogles D.M."/>
            <person name="Loffler F.E."/>
        </authorList>
    </citation>
    <scope>NUCLEOTIDE SEQUENCE [LARGE SCALE GENOMIC DNA]</scope>
    <source>
        <strain evidence="1 2">GP</strain>
    </source>
</reference>
<sequence>MLLLVLLIAVLVVLFVVPFRGESGGIGKLLFKGSMIWNVFWSLAVLFGISLLGLVPGLADLFLGAGYAVLFLAIIVLSVALVILTRRSGLKGSIRTSLLVTGISPLAILVVFIIGSAFYEVASYAADIANTIIYGLMAAFVVSIAVTIYLKNKLVRGIGSS</sequence>
<accession>A0A2P5P6G5</accession>
<keyword evidence="2" id="KW-1185">Reference proteome</keyword>
<gene>
    <name evidence="1" type="ORF">JP09_006225</name>
</gene>
<protein>
    <submittedName>
        <fullName evidence="1">Uncharacterized protein</fullName>
    </submittedName>
</protein>
<evidence type="ECO:0000313" key="2">
    <source>
        <dbReference type="Proteomes" id="UP000235653"/>
    </source>
</evidence>